<evidence type="ECO:0000313" key="6">
    <source>
        <dbReference type="EMBL" id="MBC3833457.1"/>
    </source>
</evidence>
<keyword evidence="3" id="KW-0238">DNA-binding</keyword>
<keyword evidence="2" id="KW-0805">Transcription regulation</keyword>
<name>A0ABR6XVE9_9BURK</name>
<evidence type="ECO:0000256" key="1">
    <source>
        <dbReference type="ARBA" id="ARBA00009437"/>
    </source>
</evidence>
<dbReference type="Gene3D" id="3.40.190.290">
    <property type="match status" value="1"/>
</dbReference>
<dbReference type="InterPro" id="IPR058163">
    <property type="entry name" value="LysR-type_TF_proteobact-type"/>
</dbReference>
<dbReference type="SUPFAM" id="SSF46785">
    <property type="entry name" value="Winged helix' DNA-binding domain"/>
    <property type="match status" value="1"/>
</dbReference>
<keyword evidence="4" id="KW-0804">Transcription</keyword>
<dbReference type="InterPro" id="IPR036390">
    <property type="entry name" value="WH_DNA-bd_sf"/>
</dbReference>
<dbReference type="InterPro" id="IPR000847">
    <property type="entry name" value="LysR_HTH_N"/>
</dbReference>
<gene>
    <name evidence="6" type="ORF">H8K33_18265</name>
</gene>
<dbReference type="PROSITE" id="PS50931">
    <property type="entry name" value="HTH_LYSR"/>
    <property type="match status" value="1"/>
</dbReference>
<comment type="caution">
    <text evidence="6">The sequence shown here is derived from an EMBL/GenBank/DDBJ whole genome shotgun (WGS) entry which is preliminary data.</text>
</comment>
<dbReference type="Proteomes" id="UP000643610">
    <property type="component" value="Unassembled WGS sequence"/>
</dbReference>
<evidence type="ECO:0000256" key="3">
    <source>
        <dbReference type="ARBA" id="ARBA00023125"/>
    </source>
</evidence>
<feature type="domain" description="HTH lysR-type" evidence="5">
    <location>
        <begin position="2"/>
        <end position="59"/>
    </location>
</feature>
<proteinExistence type="inferred from homology"/>
<evidence type="ECO:0000259" key="5">
    <source>
        <dbReference type="PROSITE" id="PS50931"/>
    </source>
</evidence>
<reference evidence="6 7" key="1">
    <citation type="submission" date="2020-08" db="EMBL/GenBank/DDBJ databases">
        <title>Novel species isolated from subtropical streams in China.</title>
        <authorList>
            <person name="Lu H."/>
        </authorList>
    </citation>
    <scope>NUCLEOTIDE SEQUENCE [LARGE SCALE GENOMIC DNA]</scope>
    <source>
        <strain evidence="6 7">KCTC 52442</strain>
    </source>
</reference>
<sequence>MISSDDLRFFALLASHTSLAATARALHVTPPSVTQRLQLLEEKLQIKLLHRQGKHTSLTDEGQLLSERAILILAEMEDLHQTLSQQKHSLVGRLKILAPFGFGNQYVAPLAAQFQAQHRNLSVELELSDNPKHQPSQAWDLIIHIGELHDSTMIKSVLAKNQRFLCAAPSYLEKFGQPKTLQELRQHHCLALRENAEDVTLWRLRLNGKQKDETLRISPQLASNDGRVVKQWALDGYGIMLRSEWDVAAEINTGQLVKILPRYKLPNADIVALLGSKEAQRSARTMQFLDELKRSLNPAPWQN</sequence>
<protein>
    <submittedName>
        <fullName evidence="6">LysR family transcriptional regulator</fullName>
    </submittedName>
</protein>
<evidence type="ECO:0000313" key="7">
    <source>
        <dbReference type="Proteomes" id="UP000643610"/>
    </source>
</evidence>
<evidence type="ECO:0000256" key="4">
    <source>
        <dbReference type="ARBA" id="ARBA00023163"/>
    </source>
</evidence>
<dbReference type="Gene3D" id="1.10.10.10">
    <property type="entry name" value="Winged helix-like DNA-binding domain superfamily/Winged helix DNA-binding domain"/>
    <property type="match status" value="1"/>
</dbReference>
<dbReference type="InterPro" id="IPR005119">
    <property type="entry name" value="LysR_subst-bd"/>
</dbReference>
<accession>A0ABR6XVE9</accession>
<dbReference type="RefSeq" id="WP_186892506.1">
    <property type="nucleotide sequence ID" value="NZ_JACOFU010000010.1"/>
</dbReference>
<evidence type="ECO:0000256" key="2">
    <source>
        <dbReference type="ARBA" id="ARBA00023015"/>
    </source>
</evidence>
<dbReference type="Pfam" id="PF00126">
    <property type="entry name" value="HTH_1"/>
    <property type="match status" value="1"/>
</dbReference>
<keyword evidence="7" id="KW-1185">Reference proteome</keyword>
<dbReference type="PANTHER" id="PTHR30537">
    <property type="entry name" value="HTH-TYPE TRANSCRIPTIONAL REGULATOR"/>
    <property type="match status" value="1"/>
</dbReference>
<dbReference type="EMBL" id="JACOFU010000010">
    <property type="protein sequence ID" value="MBC3833457.1"/>
    <property type="molecule type" value="Genomic_DNA"/>
</dbReference>
<dbReference type="Pfam" id="PF03466">
    <property type="entry name" value="LysR_substrate"/>
    <property type="match status" value="1"/>
</dbReference>
<dbReference type="InterPro" id="IPR036388">
    <property type="entry name" value="WH-like_DNA-bd_sf"/>
</dbReference>
<dbReference type="SUPFAM" id="SSF53850">
    <property type="entry name" value="Periplasmic binding protein-like II"/>
    <property type="match status" value="1"/>
</dbReference>
<dbReference type="PANTHER" id="PTHR30537:SF5">
    <property type="entry name" value="HTH-TYPE TRANSCRIPTIONAL ACTIVATOR TTDR-RELATED"/>
    <property type="match status" value="1"/>
</dbReference>
<comment type="similarity">
    <text evidence="1">Belongs to the LysR transcriptional regulatory family.</text>
</comment>
<organism evidence="6 7">
    <name type="scientific">Undibacterium amnicola</name>
    <dbReference type="NCBI Taxonomy" id="1834038"/>
    <lineage>
        <taxon>Bacteria</taxon>
        <taxon>Pseudomonadati</taxon>
        <taxon>Pseudomonadota</taxon>
        <taxon>Betaproteobacteria</taxon>
        <taxon>Burkholderiales</taxon>
        <taxon>Oxalobacteraceae</taxon>
        <taxon>Undibacterium</taxon>
    </lineage>
</organism>